<dbReference type="AlphaFoldDB" id="C4J531"/>
<protein>
    <submittedName>
        <fullName evidence="3 5">Uncharacterized protein</fullName>
    </submittedName>
</protein>
<keyword evidence="6" id="KW-1185">Reference proteome</keyword>
<feature type="region of interest" description="Disordered" evidence="1">
    <location>
        <begin position="133"/>
        <end position="164"/>
    </location>
</feature>
<dbReference type="EnsemblPlants" id="Zm00001eb161160_T001">
    <property type="protein sequence ID" value="Zm00001eb161160_P001"/>
    <property type="gene ID" value="Zm00001eb161160"/>
</dbReference>
<proteinExistence type="evidence at protein level"/>
<dbReference type="eggNOG" id="ENOG502RRTA">
    <property type="taxonomic scope" value="Eukaryota"/>
</dbReference>
<keyword evidence="2" id="KW-0732">Signal</keyword>
<dbReference type="EMBL" id="BT085928">
    <property type="protein sequence ID" value="ACR36281.1"/>
    <property type="molecule type" value="mRNA"/>
</dbReference>
<dbReference type="Proteomes" id="UP000007305">
    <property type="component" value="Chromosome 3"/>
</dbReference>
<evidence type="ECO:0000256" key="2">
    <source>
        <dbReference type="SAM" id="SignalP"/>
    </source>
</evidence>
<dbReference type="KEGG" id="zma:100277071"/>
<dbReference type="PaxDb" id="4577-GRMZM2G055629_P01"/>
<name>C4J531_MAIZE</name>
<feature type="chain" id="PRO_5010828202" evidence="2">
    <location>
        <begin position="24"/>
        <end position="164"/>
    </location>
</feature>
<organism evidence="3">
    <name type="scientific">Zea mays</name>
    <name type="common">Maize</name>
    <dbReference type="NCBI Taxonomy" id="4577"/>
    <lineage>
        <taxon>Eukaryota</taxon>
        <taxon>Viridiplantae</taxon>
        <taxon>Streptophyta</taxon>
        <taxon>Embryophyta</taxon>
        <taxon>Tracheophyta</taxon>
        <taxon>Spermatophyta</taxon>
        <taxon>Magnoliopsida</taxon>
        <taxon>Liliopsida</taxon>
        <taxon>Poales</taxon>
        <taxon>Poaceae</taxon>
        <taxon>PACMAD clade</taxon>
        <taxon>Panicoideae</taxon>
        <taxon>Andropogonodae</taxon>
        <taxon>Andropogoneae</taxon>
        <taxon>Tripsacinae</taxon>
        <taxon>Zea</taxon>
    </lineage>
</organism>
<dbReference type="EMBL" id="CM007649">
    <property type="protein sequence ID" value="ONM41003.1"/>
    <property type="molecule type" value="Genomic_DNA"/>
</dbReference>
<evidence type="ECO:0000313" key="4">
    <source>
        <dbReference type="EMBL" id="ONM41003.1"/>
    </source>
</evidence>
<evidence type="ECO:0000256" key="1">
    <source>
        <dbReference type="SAM" id="MobiDB-lite"/>
    </source>
</evidence>
<dbReference type="OMA" id="DECKNGC"/>
<dbReference type="RefSeq" id="NP_001183280.1">
    <property type="nucleotide sequence ID" value="NM_001196351.2"/>
</dbReference>
<reference evidence="5" key="4">
    <citation type="submission" date="2021-05" db="UniProtKB">
        <authorList>
            <consortium name="EnsemblPlants"/>
        </authorList>
    </citation>
    <scope>IDENTIFICATION</scope>
    <source>
        <strain evidence="5">cv. B73</strain>
    </source>
</reference>
<dbReference type="Gramene" id="Zm00001eb161160_T001">
    <property type="protein sequence ID" value="Zm00001eb161160_P001"/>
    <property type="gene ID" value="Zm00001eb161160"/>
</dbReference>
<accession>C4J531</accession>
<feature type="signal peptide" evidence="2">
    <location>
        <begin position="1"/>
        <end position="23"/>
    </location>
</feature>
<evidence type="ECO:0000313" key="6">
    <source>
        <dbReference type="Proteomes" id="UP000007305"/>
    </source>
</evidence>
<dbReference type="GeneID" id="100277071"/>
<reference evidence="5" key="3">
    <citation type="submission" date="2019-07" db="EMBL/GenBank/DDBJ databases">
        <authorList>
            <person name="Seetharam A."/>
            <person name="Woodhouse M."/>
            <person name="Cannon E."/>
        </authorList>
    </citation>
    <scope>NUCLEOTIDE SEQUENCE [LARGE SCALE GENOMIC DNA]</scope>
    <source>
        <strain evidence="5">cv. B73</strain>
    </source>
</reference>
<evidence type="ECO:0000313" key="3">
    <source>
        <dbReference type="EMBL" id="ACR36281.1"/>
    </source>
</evidence>
<reference evidence="3" key="1">
    <citation type="journal article" date="2009" name="PLoS Genet.">
        <title>Sequencing, mapping, and analysis of 27,455 maize full-length cDNAs.</title>
        <authorList>
            <person name="Soderlund C."/>
            <person name="Descour A."/>
            <person name="Kudrna D."/>
            <person name="Bomhoff M."/>
            <person name="Boyd L."/>
            <person name="Currie J."/>
            <person name="Angelova A."/>
            <person name="Collura K."/>
            <person name="Wissotski M."/>
            <person name="Ashley E."/>
            <person name="Morrow D."/>
            <person name="Fernandes J."/>
            <person name="Walbot V."/>
            <person name="Yu Y."/>
        </authorList>
    </citation>
    <scope>NUCLEOTIDE SEQUENCE</scope>
    <source>
        <strain evidence="3">B73</strain>
    </source>
</reference>
<keyword evidence="7" id="KW-1267">Proteomics identification</keyword>
<gene>
    <name evidence="5" type="primary">LOC100277071</name>
    <name evidence="4" type="ORF">ZEAMMB73_Zm00001d044378</name>
</gene>
<sequence length="164" mass="16870">MARRAVGVLLAVAALLAAATARAADDDDKTQPWQCFKSCSRGCHHHHDHDHDNGAAAVADFLSGAAAKVSAAVTRECKNNSCHDNACFKDLPAITYPQCAIATCLSHPHHSRKKTACLKDCCEKCFINGPPAPGPPAPGPPVPGPPAPGPPAPGPSPTPPSPPN</sequence>
<dbReference type="ExpressionAtlas" id="C4J531">
    <property type="expression patterns" value="baseline and differential"/>
</dbReference>
<evidence type="ECO:0007829" key="7">
    <source>
        <dbReference type="PeptideAtlas" id="C4J531"/>
    </source>
</evidence>
<dbReference type="HOGENOM" id="CLU_094009_1_0_1"/>
<evidence type="ECO:0000313" key="5">
    <source>
        <dbReference type="EnsemblPlants" id="Zm00001eb161160_P001"/>
    </source>
</evidence>
<dbReference type="OrthoDB" id="686433at2759"/>
<reference evidence="4 6" key="2">
    <citation type="submission" date="2015-12" db="EMBL/GenBank/DDBJ databases">
        <title>Update maize B73 reference genome by single molecule sequencing technologies.</title>
        <authorList>
            <consortium name="Maize Genome Sequencing Project"/>
            <person name="Ware D."/>
        </authorList>
    </citation>
    <scope>NUCLEOTIDE SEQUENCE [LARGE SCALE GENOMIC DNA]</scope>
    <source>
        <strain evidence="6">cv. B73</strain>
        <tissue evidence="4">Seedling</tissue>
    </source>
</reference>